<protein>
    <submittedName>
        <fullName evidence="2">Uncharacterized protein</fullName>
    </submittedName>
</protein>
<dbReference type="OrthoDB" id="10360787at2759"/>
<keyword evidence="3" id="KW-1185">Reference proteome</keyword>
<dbReference type="AlphaFoldDB" id="A0A7H8QLJ0"/>
<dbReference type="KEGG" id="trg:TRUGW13939_01796"/>
<feature type="chain" id="PRO_5028908019" evidence="1">
    <location>
        <begin position="21"/>
        <end position="109"/>
    </location>
</feature>
<dbReference type="EMBL" id="CP055898">
    <property type="protein sequence ID" value="QKX54708.1"/>
    <property type="molecule type" value="Genomic_DNA"/>
</dbReference>
<evidence type="ECO:0000313" key="2">
    <source>
        <dbReference type="EMBL" id="QKX54708.1"/>
    </source>
</evidence>
<evidence type="ECO:0000313" key="3">
    <source>
        <dbReference type="Proteomes" id="UP000509510"/>
    </source>
</evidence>
<feature type="signal peptide" evidence="1">
    <location>
        <begin position="1"/>
        <end position="20"/>
    </location>
</feature>
<reference evidence="3" key="1">
    <citation type="submission" date="2020-06" db="EMBL/GenBank/DDBJ databases">
        <title>A chromosome-scale genome assembly of Talaromyces rugulosus W13939.</title>
        <authorList>
            <person name="Wang B."/>
            <person name="Guo L."/>
            <person name="Ye K."/>
            <person name="Wang L."/>
        </authorList>
    </citation>
    <scope>NUCLEOTIDE SEQUENCE [LARGE SCALE GENOMIC DNA]</scope>
    <source>
        <strain evidence="3">W13939</strain>
    </source>
</reference>
<name>A0A7H8QLJ0_TALRU</name>
<keyword evidence="1" id="KW-0732">Signal</keyword>
<sequence>MHAPNALIATLAVMVGVTYASTAKTTFGFTEGNPGCVVSVTSECNLGCSSIVILDEEKGCHELTESITRPACTGKVTIDSTATPVVARFVEDECSAECIIDDDTCTTPA</sequence>
<dbReference type="GeneID" id="55989306"/>
<accession>A0A7H8QLJ0</accession>
<dbReference type="Proteomes" id="UP000509510">
    <property type="component" value="Chromosome I"/>
</dbReference>
<evidence type="ECO:0000256" key="1">
    <source>
        <dbReference type="SAM" id="SignalP"/>
    </source>
</evidence>
<gene>
    <name evidence="2" type="ORF">TRUGW13939_01796</name>
</gene>
<proteinExistence type="predicted"/>
<dbReference type="RefSeq" id="XP_035340887.1">
    <property type="nucleotide sequence ID" value="XM_035484994.1"/>
</dbReference>
<organism evidence="2 3">
    <name type="scientific">Talaromyces rugulosus</name>
    <name type="common">Penicillium rugulosum</name>
    <dbReference type="NCBI Taxonomy" id="121627"/>
    <lineage>
        <taxon>Eukaryota</taxon>
        <taxon>Fungi</taxon>
        <taxon>Dikarya</taxon>
        <taxon>Ascomycota</taxon>
        <taxon>Pezizomycotina</taxon>
        <taxon>Eurotiomycetes</taxon>
        <taxon>Eurotiomycetidae</taxon>
        <taxon>Eurotiales</taxon>
        <taxon>Trichocomaceae</taxon>
        <taxon>Talaromyces</taxon>
        <taxon>Talaromyces sect. Islandici</taxon>
    </lineage>
</organism>